<proteinExistence type="predicted"/>
<reference evidence="1" key="1">
    <citation type="journal article" date="2014" name="Front. Microbiol.">
        <title>High frequency of phylogenetically diverse reductive dehalogenase-homologous genes in deep subseafloor sedimentary metagenomes.</title>
        <authorList>
            <person name="Kawai M."/>
            <person name="Futagami T."/>
            <person name="Toyoda A."/>
            <person name="Takaki Y."/>
            <person name="Nishi S."/>
            <person name="Hori S."/>
            <person name="Arai W."/>
            <person name="Tsubouchi T."/>
            <person name="Morono Y."/>
            <person name="Uchiyama I."/>
            <person name="Ito T."/>
            <person name="Fujiyama A."/>
            <person name="Inagaki F."/>
            <person name="Takami H."/>
        </authorList>
    </citation>
    <scope>NUCLEOTIDE SEQUENCE</scope>
    <source>
        <strain evidence="1">Expedition CK06-06</strain>
    </source>
</reference>
<sequence>MPEPKKKLLEAVDRMSKLIAAAEKTKKITGLEPVKKVTK</sequence>
<name>X1THV3_9ZZZZ</name>
<accession>X1THV3</accession>
<dbReference type="AlphaFoldDB" id="X1THV3"/>
<protein>
    <submittedName>
        <fullName evidence="1">Uncharacterized protein</fullName>
    </submittedName>
</protein>
<gene>
    <name evidence="1" type="ORF">S12H4_48530</name>
</gene>
<dbReference type="EMBL" id="BARW01030341">
    <property type="protein sequence ID" value="GAJ04859.1"/>
    <property type="molecule type" value="Genomic_DNA"/>
</dbReference>
<evidence type="ECO:0000313" key="1">
    <source>
        <dbReference type="EMBL" id="GAJ04859.1"/>
    </source>
</evidence>
<comment type="caution">
    <text evidence="1">The sequence shown here is derived from an EMBL/GenBank/DDBJ whole genome shotgun (WGS) entry which is preliminary data.</text>
</comment>
<organism evidence="1">
    <name type="scientific">marine sediment metagenome</name>
    <dbReference type="NCBI Taxonomy" id="412755"/>
    <lineage>
        <taxon>unclassified sequences</taxon>
        <taxon>metagenomes</taxon>
        <taxon>ecological metagenomes</taxon>
    </lineage>
</organism>